<reference evidence="1" key="2">
    <citation type="journal article" date="2015" name="Data Brief">
        <title>Shoot transcriptome of the giant reed, Arundo donax.</title>
        <authorList>
            <person name="Barrero R.A."/>
            <person name="Guerrero F.D."/>
            <person name="Moolhuijzen P."/>
            <person name="Goolsby J.A."/>
            <person name="Tidwell J."/>
            <person name="Bellgard S.E."/>
            <person name="Bellgard M.I."/>
        </authorList>
    </citation>
    <scope>NUCLEOTIDE SEQUENCE</scope>
    <source>
        <tissue evidence="1">Shoot tissue taken approximately 20 cm above the soil surface</tissue>
    </source>
</reference>
<dbReference type="AlphaFoldDB" id="A0A0A9H662"/>
<dbReference type="EMBL" id="GBRH01166607">
    <property type="protein sequence ID" value="JAE31289.1"/>
    <property type="molecule type" value="Transcribed_RNA"/>
</dbReference>
<proteinExistence type="predicted"/>
<organism evidence="1">
    <name type="scientific">Arundo donax</name>
    <name type="common">Giant reed</name>
    <name type="synonym">Donax arundinaceus</name>
    <dbReference type="NCBI Taxonomy" id="35708"/>
    <lineage>
        <taxon>Eukaryota</taxon>
        <taxon>Viridiplantae</taxon>
        <taxon>Streptophyta</taxon>
        <taxon>Embryophyta</taxon>
        <taxon>Tracheophyta</taxon>
        <taxon>Spermatophyta</taxon>
        <taxon>Magnoliopsida</taxon>
        <taxon>Liliopsida</taxon>
        <taxon>Poales</taxon>
        <taxon>Poaceae</taxon>
        <taxon>PACMAD clade</taxon>
        <taxon>Arundinoideae</taxon>
        <taxon>Arundineae</taxon>
        <taxon>Arundo</taxon>
    </lineage>
</organism>
<name>A0A0A9H662_ARUDO</name>
<protein>
    <submittedName>
        <fullName evidence="1">Uncharacterized protein</fullName>
    </submittedName>
</protein>
<reference evidence="1" key="1">
    <citation type="submission" date="2014-09" db="EMBL/GenBank/DDBJ databases">
        <authorList>
            <person name="Magalhaes I.L.F."/>
            <person name="Oliveira U."/>
            <person name="Santos F.R."/>
            <person name="Vidigal T.H.D.A."/>
            <person name="Brescovit A.D."/>
            <person name="Santos A.J."/>
        </authorList>
    </citation>
    <scope>NUCLEOTIDE SEQUENCE</scope>
    <source>
        <tissue evidence="1">Shoot tissue taken approximately 20 cm above the soil surface</tissue>
    </source>
</reference>
<sequence length="23" mass="2622">MPNNQQYRATLSPLINIRSGGYQ</sequence>
<evidence type="ECO:0000313" key="1">
    <source>
        <dbReference type="EMBL" id="JAE31289.1"/>
    </source>
</evidence>
<accession>A0A0A9H662</accession>